<accession>A0A290QF43</accession>
<sequence length="194" mass="21042">MKKHVAILIFDDVEILDFAGPFEVFAVTDELRAHETFHVFTVAEQRATIRARNGLKIVPDFLLENCPAAQVLVIPGGKGARALLNRPLLMEWVRKQARGAEIVMSVCTGALVLGKAGLLDGLRATTHHACFEELRAVVPTAVIEAGVRFTDNGKVCTSAGIAAGIDLSLHVVGRLLGQEVADTTARYMDYERHA</sequence>
<dbReference type="PANTHER" id="PTHR43130">
    <property type="entry name" value="ARAC-FAMILY TRANSCRIPTIONAL REGULATOR"/>
    <property type="match status" value="1"/>
</dbReference>
<dbReference type="RefSeq" id="WP_096054606.1">
    <property type="nucleotide sequence ID" value="NZ_CP023344.1"/>
</dbReference>
<gene>
    <name evidence="2" type="ORF">CMV30_02765</name>
</gene>
<evidence type="ECO:0000313" key="3">
    <source>
        <dbReference type="Proteomes" id="UP000217265"/>
    </source>
</evidence>
<dbReference type="OrthoDB" id="6382410at2"/>
<dbReference type="CDD" id="cd03139">
    <property type="entry name" value="GATase1_PfpI_2"/>
    <property type="match status" value="1"/>
</dbReference>
<dbReference type="Proteomes" id="UP000217265">
    <property type="component" value="Chromosome"/>
</dbReference>
<dbReference type="InterPro" id="IPR002818">
    <property type="entry name" value="DJ-1/PfpI"/>
</dbReference>
<dbReference type="InterPro" id="IPR052158">
    <property type="entry name" value="INH-QAR"/>
</dbReference>
<feature type="domain" description="DJ-1/PfpI" evidence="1">
    <location>
        <begin position="3"/>
        <end position="172"/>
    </location>
</feature>
<evidence type="ECO:0000313" key="2">
    <source>
        <dbReference type="EMBL" id="ATC62971.1"/>
    </source>
</evidence>
<dbReference type="InterPro" id="IPR029062">
    <property type="entry name" value="Class_I_gatase-like"/>
</dbReference>
<dbReference type="EMBL" id="CP023344">
    <property type="protein sequence ID" value="ATC62971.1"/>
    <property type="molecule type" value="Genomic_DNA"/>
</dbReference>
<proteinExistence type="predicted"/>
<protein>
    <submittedName>
        <fullName evidence="2">AraC family transcriptional regulator</fullName>
    </submittedName>
</protein>
<dbReference type="KEGG" id="vbh:CMV30_02765"/>
<organism evidence="2 3">
    <name type="scientific">Nibricoccus aquaticus</name>
    <dbReference type="NCBI Taxonomy" id="2576891"/>
    <lineage>
        <taxon>Bacteria</taxon>
        <taxon>Pseudomonadati</taxon>
        <taxon>Verrucomicrobiota</taxon>
        <taxon>Opitutia</taxon>
        <taxon>Opitutales</taxon>
        <taxon>Opitutaceae</taxon>
        <taxon>Nibricoccus</taxon>
    </lineage>
</organism>
<reference evidence="2 3" key="1">
    <citation type="submission" date="2017-09" db="EMBL/GenBank/DDBJ databases">
        <title>Complete genome sequence of Verrucomicrobial strain HZ-65, isolated from freshwater.</title>
        <authorList>
            <person name="Choi A."/>
        </authorList>
    </citation>
    <scope>NUCLEOTIDE SEQUENCE [LARGE SCALE GENOMIC DNA]</scope>
    <source>
        <strain evidence="2 3">HZ-65</strain>
    </source>
</reference>
<evidence type="ECO:0000259" key="1">
    <source>
        <dbReference type="Pfam" id="PF01965"/>
    </source>
</evidence>
<dbReference type="Gene3D" id="3.40.50.880">
    <property type="match status" value="1"/>
</dbReference>
<keyword evidence="3" id="KW-1185">Reference proteome</keyword>
<dbReference type="PANTHER" id="PTHR43130:SF14">
    <property type="entry name" value="DJ-1_PFPI DOMAIN-CONTAINING PROTEIN"/>
    <property type="match status" value="1"/>
</dbReference>
<name>A0A290QF43_9BACT</name>
<dbReference type="SUPFAM" id="SSF52317">
    <property type="entry name" value="Class I glutamine amidotransferase-like"/>
    <property type="match status" value="1"/>
</dbReference>
<dbReference type="GO" id="GO:0006355">
    <property type="term" value="P:regulation of DNA-templated transcription"/>
    <property type="evidence" value="ECO:0007669"/>
    <property type="project" value="TreeGrafter"/>
</dbReference>
<dbReference type="AlphaFoldDB" id="A0A290QF43"/>
<dbReference type="Pfam" id="PF01965">
    <property type="entry name" value="DJ-1_PfpI"/>
    <property type="match status" value="1"/>
</dbReference>